<dbReference type="EMBL" id="JABGBP010000374">
    <property type="protein sequence ID" value="NOL60978.1"/>
    <property type="molecule type" value="Genomic_DNA"/>
</dbReference>
<reference evidence="1 2" key="1">
    <citation type="submission" date="2020-05" db="EMBL/GenBank/DDBJ databases">
        <authorList>
            <person name="Zhang R."/>
        </authorList>
    </citation>
    <scope>NUCLEOTIDE SEQUENCE [LARGE SCALE GENOMIC DNA]</scope>
    <source>
        <strain evidence="1 2">DSM 28986</strain>
    </source>
</reference>
<feature type="non-terminal residue" evidence="1">
    <location>
        <position position="1"/>
    </location>
</feature>
<comment type="caution">
    <text evidence="1">The sequence shown here is derived from an EMBL/GenBank/DDBJ whole genome shotgun (WGS) entry which is preliminary data.</text>
</comment>
<evidence type="ECO:0000313" key="2">
    <source>
        <dbReference type="Proteomes" id="UP000546917"/>
    </source>
</evidence>
<sequence>FIRHYDNINMVKTTINLDDEIYAEIVRESIEKYGSTKNMSKIINQRLGNKKSDTGKSGKRITFNVREDLASLDADKEIKKGWKARDR</sequence>
<gene>
    <name evidence="1" type="ORF">HLB00_09115</name>
</gene>
<proteinExistence type="predicted"/>
<dbReference type="Proteomes" id="UP000546917">
    <property type="component" value="Unassembled WGS sequence"/>
</dbReference>
<name>A0A7K4FRL8_9ARCH</name>
<evidence type="ECO:0000313" key="1">
    <source>
        <dbReference type="EMBL" id="NOL60978.1"/>
    </source>
</evidence>
<organism evidence="1 2">
    <name type="scientific">Ferroplasma acidiphilum</name>
    <dbReference type="NCBI Taxonomy" id="74969"/>
    <lineage>
        <taxon>Archaea</taxon>
        <taxon>Methanobacteriati</taxon>
        <taxon>Thermoplasmatota</taxon>
        <taxon>Thermoplasmata</taxon>
        <taxon>Thermoplasmatales</taxon>
        <taxon>Ferroplasmaceae</taxon>
        <taxon>Ferroplasma</taxon>
    </lineage>
</organism>
<accession>A0A7K4FRL8</accession>
<dbReference type="AlphaFoldDB" id="A0A7K4FRL8"/>
<protein>
    <recommendedName>
        <fullName evidence="3">VapB-type antitoxin</fullName>
    </recommendedName>
</protein>
<evidence type="ECO:0008006" key="3">
    <source>
        <dbReference type="Google" id="ProtNLM"/>
    </source>
</evidence>
<dbReference type="RefSeq" id="WP_171482042.1">
    <property type="nucleotide sequence ID" value="NZ_JABGBP010000374.1"/>
</dbReference>